<name>A0A6M3L1U5_9ZZZZ</name>
<organism evidence="3">
    <name type="scientific">viral metagenome</name>
    <dbReference type="NCBI Taxonomy" id="1070528"/>
    <lineage>
        <taxon>unclassified sequences</taxon>
        <taxon>metagenomes</taxon>
        <taxon>organismal metagenomes</taxon>
    </lineage>
</organism>
<protein>
    <submittedName>
        <fullName evidence="3">Uncharacterized protein</fullName>
    </submittedName>
</protein>
<proteinExistence type="predicted"/>
<feature type="region of interest" description="Disordered" evidence="2">
    <location>
        <begin position="1"/>
        <end position="69"/>
    </location>
</feature>
<evidence type="ECO:0000313" key="3">
    <source>
        <dbReference type="EMBL" id="QJA87624.1"/>
    </source>
</evidence>
<reference evidence="3" key="1">
    <citation type="submission" date="2020-03" db="EMBL/GenBank/DDBJ databases">
        <title>The deep terrestrial virosphere.</title>
        <authorList>
            <person name="Holmfeldt K."/>
            <person name="Nilsson E."/>
            <person name="Simone D."/>
            <person name="Lopez-Fernandez M."/>
            <person name="Wu X."/>
            <person name="de Brujin I."/>
            <person name="Lundin D."/>
            <person name="Andersson A."/>
            <person name="Bertilsson S."/>
            <person name="Dopson M."/>
        </authorList>
    </citation>
    <scope>NUCLEOTIDE SEQUENCE</scope>
    <source>
        <strain evidence="3">MM415B02938</strain>
    </source>
</reference>
<evidence type="ECO:0000256" key="2">
    <source>
        <dbReference type="SAM" id="MobiDB-lite"/>
    </source>
</evidence>
<evidence type="ECO:0000256" key="1">
    <source>
        <dbReference type="SAM" id="Coils"/>
    </source>
</evidence>
<feature type="region of interest" description="Disordered" evidence="2">
    <location>
        <begin position="290"/>
        <end position="318"/>
    </location>
</feature>
<keyword evidence="1" id="KW-0175">Coiled coil</keyword>
<gene>
    <name evidence="3" type="ORF">MM415B02938_0009</name>
</gene>
<dbReference type="EMBL" id="MT142721">
    <property type="protein sequence ID" value="QJA87624.1"/>
    <property type="molecule type" value="Genomic_DNA"/>
</dbReference>
<dbReference type="AlphaFoldDB" id="A0A6M3L1U5"/>
<feature type="coiled-coil region" evidence="1">
    <location>
        <begin position="107"/>
        <end position="153"/>
    </location>
</feature>
<feature type="compositionally biased region" description="Low complexity" evidence="2">
    <location>
        <begin position="300"/>
        <end position="318"/>
    </location>
</feature>
<accession>A0A6M3L1U5</accession>
<sequence length="336" mass="37183">MPEEENDAPVSITGPAPTDPDGSPAVEPERPSPLFAPDSDPARETPSAPSEDAPDDSNGPAEDFDWATVDFRRARKEDIPEPYRAAFEKIQNQFKAVQGERNREINEQRTEQAIANQQRRIDELVQRLDRQPSDGVERRAEAEKRRVRDLLNDPDLGGEERSALMLMDRMIDEKVADIVGDRFQKLDAISAEVPTLKRSVEGIAQTRWREHLEGIARQVMAVKADYGDDVNQYAEHLRIGLGLDESWQPVSGRTPLVNPATGKPHDVRSLYELYSGKIAERATVARAEDASIKKGAKRNAASPSSARTAPAASSRLSRAEALSQIKSMPNFIRSGG</sequence>